<comment type="caution">
    <text evidence="1">Lacks conserved residue(s) required for the propagation of feature annotation.</text>
</comment>
<name>A0A3P1SNV4_9GAMM</name>
<dbReference type="HAMAP" id="MF_01523">
    <property type="entry name" value="16SrRNA_methyltr_J"/>
    <property type="match status" value="1"/>
</dbReference>
<organism evidence="2 3">
    <name type="scientific">Amphritea balenae</name>
    <dbReference type="NCBI Taxonomy" id="452629"/>
    <lineage>
        <taxon>Bacteria</taxon>
        <taxon>Pseudomonadati</taxon>
        <taxon>Pseudomonadota</taxon>
        <taxon>Gammaproteobacteria</taxon>
        <taxon>Oceanospirillales</taxon>
        <taxon>Oceanospirillaceae</taxon>
        <taxon>Amphritea</taxon>
    </lineage>
</organism>
<dbReference type="InterPro" id="IPR007536">
    <property type="entry name" value="16SrRNA_methylTrfase_J"/>
</dbReference>
<dbReference type="Proteomes" id="UP000267535">
    <property type="component" value="Unassembled WGS sequence"/>
</dbReference>
<dbReference type="Pfam" id="PF04445">
    <property type="entry name" value="SAM_MT"/>
    <property type="match status" value="1"/>
</dbReference>
<comment type="similarity">
    <text evidence="1">Belongs to the methyltransferase superfamily. RsmJ family.</text>
</comment>
<dbReference type="EC" id="2.1.1.242" evidence="1"/>
<feature type="binding site" evidence="1">
    <location>
        <begin position="128"/>
        <end position="129"/>
    </location>
    <ligand>
        <name>S-adenosyl-L-methionine</name>
        <dbReference type="ChEBI" id="CHEBI:59789"/>
    </ligand>
</feature>
<keyword evidence="1 2" id="KW-0808">Transferase</keyword>
<feature type="binding site" evidence="1">
    <location>
        <position position="184"/>
    </location>
    <ligand>
        <name>S-adenosyl-L-methionine</name>
        <dbReference type="ChEBI" id="CHEBI:59789"/>
    </ligand>
</feature>
<dbReference type="GO" id="GO:0008990">
    <property type="term" value="F:rRNA (guanine-N2-)-methyltransferase activity"/>
    <property type="evidence" value="ECO:0007669"/>
    <property type="project" value="UniProtKB-UniRule"/>
</dbReference>
<comment type="catalytic activity">
    <reaction evidence="1">
        <text>guanosine(1516) in 16S rRNA + S-adenosyl-L-methionine = N(2)-methylguanosine(1516) in 16S rRNA + S-adenosyl-L-homocysteine + H(+)</text>
        <dbReference type="Rhea" id="RHEA:43220"/>
        <dbReference type="Rhea" id="RHEA-COMP:10412"/>
        <dbReference type="Rhea" id="RHEA-COMP:10413"/>
        <dbReference type="ChEBI" id="CHEBI:15378"/>
        <dbReference type="ChEBI" id="CHEBI:57856"/>
        <dbReference type="ChEBI" id="CHEBI:59789"/>
        <dbReference type="ChEBI" id="CHEBI:74269"/>
        <dbReference type="ChEBI" id="CHEBI:74481"/>
        <dbReference type="EC" id="2.1.1.242"/>
    </reaction>
</comment>
<dbReference type="RefSeq" id="WP_124926916.1">
    <property type="nucleotide sequence ID" value="NZ_BMOH01000007.1"/>
</dbReference>
<evidence type="ECO:0000313" key="2">
    <source>
        <dbReference type="EMBL" id="RRC98335.1"/>
    </source>
</evidence>
<dbReference type="OrthoDB" id="3191794at2"/>
<evidence type="ECO:0000313" key="3">
    <source>
        <dbReference type="Proteomes" id="UP000267535"/>
    </source>
</evidence>
<dbReference type="SUPFAM" id="SSF53335">
    <property type="entry name" value="S-adenosyl-L-methionine-dependent methyltransferases"/>
    <property type="match status" value="1"/>
</dbReference>
<dbReference type="AlphaFoldDB" id="A0A3P1SNV4"/>
<feature type="binding site" evidence="1">
    <location>
        <begin position="112"/>
        <end position="113"/>
    </location>
    <ligand>
        <name>S-adenosyl-L-methionine</name>
        <dbReference type="ChEBI" id="CHEBI:59789"/>
    </ligand>
</feature>
<dbReference type="PANTHER" id="PTHR36112">
    <property type="entry name" value="RIBOSOMAL RNA SMALL SUBUNIT METHYLTRANSFERASE J"/>
    <property type="match status" value="1"/>
</dbReference>
<reference evidence="2 3" key="1">
    <citation type="submission" date="2018-11" db="EMBL/GenBank/DDBJ databases">
        <title>The draft genome sequence of Amphritea balenae JAMM 1525T.</title>
        <authorList>
            <person name="Fang Z."/>
            <person name="Zhang Y."/>
            <person name="Han X."/>
        </authorList>
    </citation>
    <scope>NUCLEOTIDE SEQUENCE [LARGE SCALE GENOMIC DNA]</scope>
    <source>
        <strain evidence="2 3">JAMM 1525</strain>
    </source>
</reference>
<gene>
    <name evidence="1" type="primary">rsmJ</name>
    <name evidence="2" type="ORF">EHS89_14710</name>
</gene>
<comment type="caution">
    <text evidence="2">The sequence shown here is derived from an EMBL/GenBank/DDBJ whole genome shotgun (WGS) entry which is preliminary data.</text>
</comment>
<accession>A0A3P1SNV4</accession>
<dbReference type="GO" id="GO:0005737">
    <property type="term" value="C:cytoplasm"/>
    <property type="evidence" value="ECO:0007669"/>
    <property type="project" value="UniProtKB-SubCell"/>
</dbReference>
<keyword evidence="1" id="KW-0949">S-adenosyl-L-methionine</keyword>
<sequence>MNDSSNIAVCFIGDAGRTDALALSVRLKLPLLEQFDLRDESYNQLLICEEGSRRLQQTGKKAPGPVQADFVSGAVAHRRKFGGGKGQMIAKAVGVKGSIRPVVADVTAGLGRDSFVLATLGCEVQMVERSPIIHALLESGLQLAKADAEVADIAARMQLLNADSITWLQSVTGSDQRPQVVYVDPMFPHTDKSAMVKKEMRVFRDVVGDDSDAEALLDAALAAAEYRVVVKRPRKAPVIHGAEPGYQLSGKSSRYDIYPLKSLVAG</sequence>
<comment type="subcellular location">
    <subcellularLocation>
        <location evidence="1">Cytoplasm</location>
    </subcellularLocation>
</comment>
<keyword evidence="3" id="KW-1185">Reference proteome</keyword>
<keyword evidence="1" id="KW-0698">rRNA processing</keyword>
<proteinExistence type="inferred from homology"/>
<comment type="function">
    <text evidence="1">Specifically methylates the guanosine in position 1516 of 16S rRNA.</text>
</comment>
<keyword evidence="1 2" id="KW-0489">Methyltransferase</keyword>
<dbReference type="InterPro" id="IPR029063">
    <property type="entry name" value="SAM-dependent_MTases_sf"/>
</dbReference>
<dbReference type="EMBL" id="RQXV01000008">
    <property type="protein sequence ID" value="RRC98335.1"/>
    <property type="molecule type" value="Genomic_DNA"/>
</dbReference>
<keyword evidence="1" id="KW-0963">Cytoplasm</keyword>
<dbReference type="PANTHER" id="PTHR36112:SF1">
    <property type="entry name" value="RIBOSOMAL RNA SMALL SUBUNIT METHYLTRANSFERASE J"/>
    <property type="match status" value="1"/>
</dbReference>
<evidence type="ECO:0000256" key="1">
    <source>
        <dbReference type="HAMAP-Rule" id="MF_01523"/>
    </source>
</evidence>
<dbReference type="Gene3D" id="3.40.50.150">
    <property type="entry name" value="Vaccinia Virus protein VP39"/>
    <property type="match status" value="1"/>
</dbReference>
<protein>
    <recommendedName>
        <fullName evidence="1">Ribosomal RNA small subunit methyltransferase J</fullName>
        <ecNumber evidence="1">2.1.1.242</ecNumber>
    </recommendedName>
    <alternativeName>
        <fullName evidence="1">16S rRNA m2G1516 methyltransferase</fullName>
    </alternativeName>
    <alternativeName>
        <fullName evidence="1">rRNA (guanine-N(2)-)-methyltransferase</fullName>
    </alternativeName>
</protein>